<gene>
    <name evidence="1" type="ORF">GMARGA_LOCUS43149</name>
</gene>
<accession>A0ABN7XG99</accession>
<proteinExistence type="predicted"/>
<sequence length="59" mass="6584">KDNSEEYLELQNLSKCQKSTASTVSVSSIASSASLLFKQNSITTYYAHSMFINDKPTFE</sequence>
<organism evidence="1 2">
    <name type="scientific">Gigaspora margarita</name>
    <dbReference type="NCBI Taxonomy" id="4874"/>
    <lineage>
        <taxon>Eukaryota</taxon>
        <taxon>Fungi</taxon>
        <taxon>Fungi incertae sedis</taxon>
        <taxon>Mucoromycota</taxon>
        <taxon>Glomeromycotina</taxon>
        <taxon>Glomeromycetes</taxon>
        <taxon>Diversisporales</taxon>
        <taxon>Gigasporaceae</taxon>
        <taxon>Gigaspora</taxon>
    </lineage>
</organism>
<comment type="caution">
    <text evidence="1">The sequence shown here is derived from an EMBL/GenBank/DDBJ whole genome shotgun (WGS) entry which is preliminary data.</text>
</comment>
<feature type="non-terminal residue" evidence="1">
    <location>
        <position position="1"/>
    </location>
</feature>
<dbReference type="EMBL" id="CAJVQB010136232">
    <property type="protein sequence ID" value="CAG8854328.1"/>
    <property type="molecule type" value="Genomic_DNA"/>
</dbReference>
<keyword evidence="2" id="KW-1185">Reference proteome</keyword>
<evidence type="ECO:0000313" key="2">
    <source>
        <dbReference type="Proteomes" id="UP000789901"/>
    </source>
</evidence>
<name>A0ABN7XG99_GIGMA</name>
<evidence type="ECO:0000313" key="1">
    <source>
        <dbReference type="EMBL" id="CAG8854328.1"/>
    </source>
</evidence>
<reference evidence="1 2" key="1">
    <citation type="submission" date="2021-06" db="EMBL/GenBank/DDBJ databases">
        <authorList>
            <person name="Kallberg Y."/>
            <person name="Tangrot J."/>
            <person name="Rosling A."/>
        </authorList>
    </citation>
    <scope>NUCLEOTIDE SEQUENCE [LARGE SCALE GENOMIC DNA]</scope>
    <source>
        <strain evidence="1 2">120-4 pot B 10/14</strain>
    </source>
</reference>
<dbReference type="Proteomes" id="UP000789901">
    <property type="component" value="Unassembled WGS sequence"/>
</dbReference>
<protein>
    <submittedName>
        <fullName evidence="1">37369_t:CDS:1</fullName>
    </submittedName>
</protein>